<reference evidence="1 2" key="1">
    <citation type="journal article" date="2021" name="Commun. Biol.">
        <title>Genomic insights into the host specific adaptation of the Pneumocystis genus.</title>
        <authorList>
            <person name="Cisse O.H."/>
            <person name="Ma L."/>
            <person name="Dekker J.P."/>
            <person name="Khil P.P."/>
            <person name="Youn J.-H."/>
            <person name="Brenchley J.M."/>
            <person name="Blair R."/>
            <person name="Pahar B."/>
            <person name="Chabe M."/>
            <person name="Van Rompay K.K.A."/>
            <person name="Keesler R."/>
            <person name="Sukura A."/>
            <person name="Hirsch V."/>
            <person name="Kutty G."/>
            <person name="Liu Y."/>
            <person name="Peng L."/>
            <person name="Chen J."/>
            <person name="Song J."/>
            <person name="Weissenbacher-Lang C."/>
            <person name="Xu J."/>
            <person name="Upham N.S."/>
            <person name="Stajich J.E."/>
            <person name="Cuomo C.A."/>
            <person name="Cushion M.T."/>
            <person name="Kovacs J.A."/>
        </authorList>
    </citation>
    <scope>NUCLEOTIDE SEQUENCE [LARGE SCALE GENOMIC DNA]</scope>
    <source>
        <strain evidence="1 2">RABM</strain>
    </source>
</reference>
<sequence>MILGNLGRQLSTALTELIKTQTIDEDALDVLLKKICSALLENDVNVSLVQKLRDNIRNKVKINKSVSITNKKRIIYKTVFDELCELVGSGNEPYSPKKGEWKDDILCESKDTFDAIDMPDTFDSSLPYTTDSQNRPYLKSFESLEYTQHLSEILDPVDSICKKSEDFKTLDSTLGTCHASPIKNCSTSSSNMNAQTKGETLDAAINDISMNRIFNFSEFPKKSLNIENDNDQSTFLEDTVSSIYHITNDNNIKFPNFQTDMFSKSDSIFNDNISNISANKHEDQADGNNEIIVFKGEKSDKEVSLKDIQYDEISVNYASQQLKSLPPSEKVSTWLSHNESMQLEIFDDIRSQISTSTINIHRDQLNCTEYDCSAMCVPVDSEFLSETEKDNVSLESGISGEKMSGKYDSDVSASYTCDNFLVSFRSIRNRSHVYFFGIEMNRIQREMYLQLILQYNDLIQEFCSLSNPDKALVKKVYRFMNILTMLTIHPYLFCSLSNPDKALVKKVYRFMNILTMLTIHPYLAFLHIVSANDHLQS</sequence>
<protein>
    <submittedName>
        <fullName evidence="1">Uncharacterized protein</fullName>
    </submittedName>
</protein>
<organism evidence="1 2">
    <name type="scientific">Pneumocystis oryctolagi</name>
    <dbReference type="NCBI Taxonomy" id="42067"/>
    <lineage>
        <taxon>Eukaryota</taxon>
        <taxon>Fungi</taxon>
        <taxon>Dikarya</taxon>
        <taxon>Ascomycota</taxon>
        <taxon>Taphrinomycotina</taxon>
        <taxon>Pneumocystomycetes</taxon>
        <taxon>Pneumocystaceae</taxon>
        <taxon>Pneumocystis</taxon>
    </lineage>
</organism>
<evidence type="ECO:0000313" key="1">
    <source>
        <dbReference type="EMBL" id="KAG4306017.1"/>
    </source>
</evidence>
<proteinExistence type="predicted"/>
<dbReference type="Proteomes" id="UP000768646">
    <property type="component" value="Unassembled WGS sequence"/>
</dbReference>
<dbReference type="EMBL" id="JABTEG010000001">
    <property type="protein sequence ID" value="KAG4306017.1"/>
    <property type="molecule type" value="Genomic_DNA"/>
</dbReference>
<accession>A0ACB7CE18</accession>
<keyword evidence="2" id="KW-1185">Reference proteome</keyword>
<gene>
    <name evidence="1" type="ORF">PORY_000005</name>
</gene>
<comment type="caution">
    <text evidence="1">The sequence shown here is derived from an EMBL/GenBank/DDBJ whole genome shotgun (WGS) entry which is preliminary data.</text>
</comment>
<name>A0ACB7CE18_9ASCO</name>
<evidence type="ECO:0000313" key="2">
    <source>
        <dbReference type="Proteomes" id="UP000768646"/>
    </source>
</evidence>